<gene>
    <name evidence="2" type="ORF">SO802_009313</name>
</gene>
<keyword evidence="3" id="KW-1185">Reference proteome</keyword>
<feature type="region of interest" description="Disordered" evidence="1">
    <location>
        <begin position="1"/>
        <end position="57"/>
    </location>
</feature>
<reference evidence="2 3" key="1">
    <citation type="submission" date="2024-01" db="EMBL/GenBank/DDBJ databases">
        <title>A telomere-to-telomere, gap-free genome of sweet tea (Lithocarpus litseifolius).</title>
        <authorList>
            <person name="Zhou J."/>
        </authorList>
    </citation>
    <scope>NUCLEOTIDE SEQUENCE [LARGE SCALE GENOMIC DNA]</scope>
    <source>
        <strain evidence="2">Zhou-2022a</strain>
        <tissue evidence="2">Leaf</tissue>
    </source>
</reference>
<protein>
    <submittedName>
        <fullName evidence="2">Uncharacterized protein</fullName>
    </submittedName>
</protein>
<organism evidence="2 3">
    <name type="scientific">Lithocarpus litseifolius</name>
    <dbReference type="NCBI Taxonomy" id="425828"/>
    <lineage>
        <taxon>Eukaryota</taxon>
        <taxon>Viridiplantae</taxon>
        <taxon>Streptophyta</taxon>
        <taxon>Embryophyta</taxon>
        <taxon>Tracheophyta</taxon>
        <taxon>Spermatophyta</taxon>
        <taxon>Magnoliopsida</taxon>
        <taxon>eudicotyledons</taxon>
        <taxon>Gunneridae</taxon>
        <taxon>Pentapetalae</taxon>
        <taxon>rosids</taxon>
        <taxon>fabids</taxon>
        <taxon>Fagales</taxon>
        <taxon>Fagaceae</taxon>
        <taxon>Lithocarpus</taxon>
    </lineage>
</organism>
<dbReference type="EMBL" id="JAZDWU010000003">
    <property type="protein sequence ID" value="KAL0007811.1"/>
    <property type="molecule type" value="Genomic_DNA"/>
</dbReference>
<dbReference type="AlphaFoldDB" id="A0AAW2DBP2"/>
<sequence length="290" mass="32178">MGERDLKAICTVFGDEDPEVETETEDEEEESPVGGFGNRSLKGEEGEEGADEDEEHGEGFRWLNVSVNASGEAVIIEVLLQNKDDEVRWESDTYTYNDVQYAIDTIPFEQIGVGSRSLNGHNPMCDDTCTAGTQQDLTMEVCELVRIKFGLNLIKSDWWVGTALEFWVRGYGGAFGRAQWCGRGSQVRFRALQMVWPWGFSGGEVHARDGDGVDGVIRRLGFDYEVEYCSEEGDEGEEESEDSKGLAEGVTARPAASFGFVSEGLVAISVFRQRNMVDLVLRDVDHVGTR</sequence>
<comment type="caution">
    <text evidence="2">The sequence shown here is derived from an EMBL/GenBank/DDBJ whole genome shotgun (WGS) entry which is preliminary data.</text>
</comment>
<name>A0AAW2DBP2_9ROSI</name>
<dbReference type="Proteomes" id="UP001459277">
    <property type="component" value="Unassembled WGS sequence"/>
</dbReference>
<proteinExistence type="predicted"/>
<evidence type="ECO:0000313" key="2">
    <source>
        <dbReference type="EMBL" id="KAL0007811.1"/>
    </source>
</evidence>
<evidence type="ECO:0000256" key="1">
    <source>
        <dbReference type="SAM" id="MobiDB-lite"/>
    </source>
</evidence>
<evidence type="ECO:0000313" key="3">
    <source>
        <dbReference type="Proteomes" id="UP001459277"/>
    </source>
</evidence>
<feature type="compositionally biased region" description="Acidic residues" evidence="1">
    <location>
        <begin position="14"/>
        <end position="31"/>
    </location>
</feature>
<accession>A0AAW2DBP2</accession>
<feature type="compositionally biased region" description="Acidic residues" evidence="1">
    <location>
        <begin position="45"/>
        <end position="56"/>
    </location>
</feature>